<organism evidence="1">
    <name type="scientific">Leptospira interrogans serovar Hardjo str. Norma</name>
    <dbReference type="NCBI Taxonomy" id="1279460"/>
    <lineage>
        <taxon>Bacteria</taxon>
        <taxon>Pseudomonadati</taxon>
        <taxon>Spirochaetota</taxon>
        <taxon>Spirochaetia</taxon>
        <taxon>Leptospirales</taxon>
        <taxon>Leptospiraceae</taxon>
        <taxon>Leptospira</taxon>
    </lineage>
</organism>
<reference evidence="1 2" key="1">
    <citation type="journal article" date="2015" name="Genome Announc.">
        <title>Whole-Genome Sequence of Leptospira interrogans Serovar Hardjo Subtype Hardjoprajitno Strain Norma, Isolated from Cattle in a Leptospirosis Outbreak in Brazil.</title>
        <authorList>
            <person name="Cosate M.R."/>
            <person name="Soares S.C."/>
            <person name="Mendes T.A."/>
            <person name="Raittz R.T."/>
            <person name="Moreira E.C."/>
            <person name="Leite R."/>
            <person name="Fernandes G.R."/>
            <person name="Haddad J.P."/>
            <person name="Ortega J.M."/>
        </authorList>
    </citation>
    <scope>NUCLEOTIDE SEQUENCE [LARGE SCALE GENOMIC DNA]</scope>
    <source>
        <strain evidence="1 2">Norma</strain>
    </source>
</reference>
<evidence type="ECO:0000313" key="1">
    <source>
        <dbReference type="EMBL" id="ALE40729.1"/>
    </source>
</evidence>
<gene>
    <name evidence="1" type="ORF">G436_3580</name>
</gene>
<protein>
    <submittedName>
        <fullName evidence="1">Uncharacterized protein</fullName>
    </submittedName>
</protein>
<proteinExistence type="predicted"/>
<dbReference type="Proteomes" id="UP000056502">
    <property type="component" value="Chromosome I"/>
</dbReference>
<evidence type="ECO:0000313" key="2">
    <source>
        <dbReference type="Proteomes" id="UP000056502"/>
    </source>
</evidence>
<dbReference type="EMBL" id="CP012603">
    <property type="protein sequence ID" value="ALE40729.1"/>
    <property type="molecule type" value="Genomic_DNA"/>
</dbReference>
<sequence>MPILKNAFVEFSETFDGSRSITNCLYKKTLFLIEPSIC</sequence>
<accession>A0A0M4P0W9</accession>
<dbReference type="PATRIC" id="fig|1279460.3.peg.3642"/>
<name>A0A0M4P0W9_LEPIR</name>
<dbReference type="AlphaFoldDB" id="A0A0M4P0W9"/>